<evidence type="ECO:0000256" key="1">
    <source>
        <dbReference type="ARBA" id="ARBA00005915"/>
    </source>
</evidence>
<dbReference type="Pfam" id="PF02272">
    <property type="entry name" value="DHHA1"/>
    <property type="match status" value="1"/>
</dbReference>
<dbReference type="GO" id="GO:0006310">
    <property type="term" value="P:DNA recombination"/>
    <property type="evidence" value="ECO:0007669"/>
    <property type="project" value="InterPro"/>
</dbReference>
<dbReference type="GO" id="GO:0003676">
    <property type="term" value="F:nucleic acid binding"/>
    <property type="evidence" value="ECO:0007669"/>
    <property type="project" value="InterPro"/>
</dbReference>
<dbReference type="InterPro" id="IPR004610">
    <property type="entry name" value="RecJ"/>
</dbReference>
<evidence type="ECO:0000259" key="8">
    <source>
        <dbReference type="Pfam" id="PF17768"/>
    </source>
</evidence>
<proteinExistence type="inferred from homology"/>
<evidence type="ECO:0000259" key="7">
    <source>
        <dbReference type="Pfam" id="PF02272"/>
    </source>
</evidence>
<dbReference type="AlphaFoldDB" id="A0A0R2RJJ3"/>
<dbReference type="InterPro" id="IPR001667">
    <property type="entry name" value="DDH_dom"/>
</dbReference>
<dbReference type="EMBL" id="LIBO01000056">
    <property type="protein sequence ID" value="KRO62577.1"/>
    <property type="molecule type" value="Genomic_DNA"/>
</dbReference>
<dbReference type="InterPro" id="IPR041122">
    <property type="entry name" value="RecJ_OB"/>
</dbReference>
<feature type="domain" description="RecJ OB" evidence="8">
    <location>
        <begin position="447"/>
        <end position="539"/>
    </location>
</feature>
<sequence>MRWTDSQFVLPPECGGEELLQRFLAHRGFSEASSQENFLRPRLASLQPPEDLSGMKDGVEFLTEAIEGKKRILIFSDYDVDGIVSATIMKLFLIAQGCPEVRTFLPDRQQEGYGLTLAALDRALSQGQKPDVFIALDCGTNSVAEVAKLKEAGIRVLIVDHHQLSHPQPAADALVNPQKGSLGHHFCTGGLVFKLCHAYQRSKGGRERFDIREVLDLVALATVADLVPLLEDNRIFVREGLKRLATTSHLGLRRLMEVSGVGRRIPTSFTLGFQLGPRINAGGRVGDANSGLELLLSQNPTETSRLARELDLQNRKRQELEAIALGEAEELVGSSPKDLGLVVASDRWHSGVVGIVAARLARKHYRPCFVIALNSGGEGKGSGRGLPGLSLMDALRACAPCLRGFGGHDAAAGIVIEAGRVAEFQKLLQEWLRAFVKPEVFEKTLPIDISLSPNHLTPEMAKALAELAPFGKGNPEPTLRLDQVEFVGQPKIFAERHLKFRAVAGGKKFEVVGFDFARRVPDRAGFSLAGSWEWDEYTDGPRWRMTAWQ</sequence>
<dbReference type="PANTHER" id="PTHR30255">
    <property type="entry name" value="SINGLE-STRANDED-DNA-SPECIFIC EXONUCLEASE RECJ"/>
    <property type="match status" value="1"/>
</dbReference>
<dbReference type="SUPFAM" id="SSF64182">
    <property type="entry name" value="DHH phosphoesterases"/>
    <property type="match status" value="1"/>
</dbReference>
<dbReference type="Pfam" id="PF01368">
    <property type="entry name" value="DHH"/>
    <property type="match status" value="1"/>
</dbReference>
<evidence type="ECO:0000256" key="5">
    <source>
        <dbReference type="ARBA" id="ARBA00022839"/>
    </source>
</evidence>
<dbReference type="Pfam" id="PF17768">
    <property type="entry name" value="RecJ_OB"/>
    <property type="match status" value="1"/>
</dbReference>
<dbReference type="GO" id="GO:0008409">
    <property type="term" value="F:5'-3' exonuclease activity"/>
    <property type="evidence" value="ECO:0007669"/>
    <property type="project" value="InterPro"/>
</dbReference>
<gene>
    <name evidence="9" type="ORF">ABR82_03180</name>
</gene>
<protein>
    <recommendedName>
        <fullName evidence="2">Single-stranded-DNA-specific exonuclease RecJ</fullName>
    </recommendedName>
</protein>
<keyword evidence="3" id="KW-0540">Nuclease</keyword>
<dbReference type="GO" id="GO:0006281">
    <property type="term" value="P:DNA repair"/>
    <property type="evidence" value="ECO:0007669"/>
    <property type="project" value="InterPro"/>
</dbReference>
<name>A0A0R2RJJ3_9BACT</name>
<dbReference type="PANTHER" id="PTHR30255:SF2">
    <property type="entry name" value="SINGLE-STRANDED-DNA-SPECIFIC EXONUCLEASE RECJ"/>
    <property type="match status" value="1"/>
</dbReference>
<reference evidence="9 10" key="1">
    <citation type="submission" date="2015-10" db="EMBL/GenBank/DDBJ databases">
        <title>Metagenome-Assembled Genomes uncover a global brackish microbiome.</title>
        <authorList>
            <person name="Hugerth L.W."/>
            <person name="Larsson J."/>
            <person name="Alneberg J."/>
            <person name="Lindh M.V."/>
            <person name="Legrand C."/>
            <person name="Pinhassi J."/>
            <person name="Andersson A.F."/>
        </authorList>
    </citation>
    <scope>NUCLEOTIDE SEQUENCE [LARGE SCALE GENOMIC DNA]</scope>
    <source>
        <strain evidence="9">BACL18 MAG-120507-bin52</strain>
    </source>
</reference>
<feature type="domain" description="DHHA1" evidence="7">
    <location>
        <begin position="342"/>
        <end position="433"/>
    </location>
</feature>
<accession>A0A0R2RJJ3</accession>
<evidence type="ECO:0000259" key="6">
    <source>
        <dbReference type="Pfam" id="PF01368"/>
    </source>
</evidence>
<evidence type="ECO:0000256" key="3">
    <source>
        <dbReference type="ARBA" id="ARBA00022722"/>
    </source>
</evidence>
<evidence type="ECO:0000256" key="2">
    <source>
        <dbReference type="ARBA" id="ARBA00019841"/>
    </source>
</evidence>
<evidence type="ECO:0000313" key="10">
    <source>
        <dbReference type="Proteomes" id="UP000051269"/>
    </source>
</evidence>
<dbReference type="Gene3D" id="3.90.1640.30">
    <property type="match status" value="1"/>
</dbReference>
<dbReference type="InterPro" id="IPR038763">
    <property type="entry name" value="DHH_sf"/>
</dbReference>
<dbReference type="Gene3D" id="3.10.310.30">
    <property type="match status" value="1"/>
</dbReference>
<feature type="domain" description="DDH" evidence="6">
    <location>
        <begin position="71"/>
        <end position="222"/>
    </location>
</feature>
<comment type="caution">
    <text evidence="9">The sequence shown here is derived from an EMBL/GenBank/DDBJ whole genome shotgun (WGS) entry which is preliminary data.</text>
</comment>
<keyword evidence="5" id="KW-0269">Exonuclease</keyword>
<keyword evidence="4" id="KW-0378">Hydrolase</keyword>
<dbReference type="InterPro" id="IPR051673">
    <property type="entry name" value="SSDNA_exonuclease_RecJ"/>
</dbReference>
<dbReference type="Proteomes" id="UP000051269">
    <property type="component" value="Unassembled WGS sequence"/>
</dbReference>
<organism evidence="9 10">
    <name type="scientific">Verrucomicrobia subdivision 6 bacterium BACL9 MAG-120507-bin52</name>
    <dbReference type="NCBI Taxonomy" id="1655590"/>
    <lineage>
        <taxon>Bacteria</taxon>
        <taxon>Pseudomonadati</taxon>
        <taxon>Verrucomicrobiota</taxon>
        <taxon>Verrucomicrobiia</taxon>
        <taxon>Verrucomicrobiales</taxon>
        <taxon>Verrucomicrobia subdivision 6</taxon>
    </lineage>
</organism>
<comment type="similarity">
    <text evidence="1">Belongs to the RecJ family.</text>
</comment>
<evidence type="ECO:0000313" key="9">
    <source>
        <dbReference type="EMBL" id="KRO62577.1"/>
    </source>
</evidence>
<dbReference type="InterPro" id="IPR003156">
    <property type="entry name" value="DHHA1_dom"/>
</dbReference>
<dbReference type="NCBIfam" id="TIGR00644">
    <property type="entry name" value="recJ"/>
    <property type="match status" value="1"/>
</dbReference>
<evidence type="ECO:0000256" key="4">
    <source>
        <dbReference type="ARBA" id="ARBA00022801"/>
    </source>
</evidence>